<keyword evidence="1" id="KW-1133">Transmembrane helix</keyword>
<keyword evidence="2" id="KW-0614">Plasmid</keyword>
<protein>
    <submittedName>
        <fullName evidence="2">Spirocyclase AveC family protein</fullName>
    </submittedName>
</protein>
<evidence type="ECO:0000256" key="1">
    <source>
        <dbReference type="SAM" id="Phobius"/>
    </source>
</evidence>
<gene>
    <name evidence="2" type="ORF">BJG93_28965</name>
</gene>
<feature type="transmembrane region" description="Helical" evidence="1">
    <location>
        <begin position="62"/>
        <end position="83"/>
    </location>
</feature>
<dbReference type="RefSeq" id="WP_027194389.1">
    <property type="nucleotide sequence ID" value="NZ_CP017563.2"/>
</dbReference>
<organism evidence="2 3">
    <name type="scientific">Paraburkholderia sprentiae WSM5005</name>
    <dbReference type="NCBI Taxonomy" id="754502"/>
    <lineage>
        <taxon>Bacteria</taxon>
        <taxon>Pseudomonadati</taxon>
        <taxon>Pseudomonadota</taxon>
        <taxon>Betaproteobacteria</taxon>
        <taxon>Burkholderiales</taxon>
        <taxon>Burkholderiaceae</taxon>
        <taxon>Paraburkholderia</taxon>
    </lineage>
</organism>
<evidence type="ECO:0000313" key="2">
    <source>
        <dbReference type="EMBL" id="APA89529.1"/>
    </source>
</evidence>
<dbReference type="InterPro" id="IPR033459">
    <property type="entry name" value="AveC-like"/>
</dbReference>
<accession>A0A1I9YRF8</accession>
<dbReference type="Pfam" id="PF17198">
    <property type="entry name" value="AveC_like"/>
    <property type="match status" value="1"/>
</dbReference>
<keyword evidence="1" id="KW-0472">Membrane</keyword>
<dbReference type="OrthoDB" id="9066067at2"/>
<evidence type="ECO:0000313" key="3">
    <source>
        <dbReference type="Proteomes" id="UP000179860"/>
    </source>
</evidence>
<reference evidence="2" key="1">
    <citation type="submission" date="2016-09" db="EMBL/GenBank/DDBJ databases">
        <title>The Complete Genome of Burkholderia sprentiae wsm5005.</title>
        <authorList>
            <person name="De Meyer S."/>
            <person name="Wang P."/>
            <person name="Terpolilli J."/>
        </authorList>
    </citation>
    <scope>NUCLEOTIDE SEQUENCE [LARGE SCALE GENOMIC DNA]</scope>
    <source>
        <strain evidence="2">WSM5005</strain>
        <plasmid evidence="2">pl1WSM5005</plasmid>
    </source>
</reference>
<reference evidence="2" key="2">
    <citation type="submission" date="2021-06" db="EMBL/GenBank/DDBJ databases">
        <authorList>
            <person name="Rogers T.H."/>
            <person name="Ramsay J.P."/>
            <person name="Wang P."/>
            <person name="Terpolilli J."/>
        </authorList>
    </citation>
    <scope>NUCLEOTIDE SEQUENCE [LARGE SCALE GENOMIC DNA]</scope>
    <source>
        <strain evidence="2">WSM5005</strain>
        <plasmid evidence="2">pl1WSM5005</plasmid>
    </source>
</reference>
<feature type="transmembrane region" description="Helical" evidence="1">
    <location>
        <begin position="227"/>
        <end position="249"/>
    </location>
</feature>
<keyword evidence="1" id="KW-0812">Transmembrane</keyword>
<keyword evidence="3" id="KW-1185">Reference proteome</keyword>
<feature type="transmembrane region" description="Helical" evidence="1">
    <location>
        <begin position="90"/>
        <end position="108"/>
    </location>
</feature>
<feature type="transmembrane region" description="Helical" evidence="1">
    <location>
        <begin position="276"/>
        <end position="300"/>
    </location>
</feature>
<dbReference type="Proteomes" id="UP000179860">
    <property type="component" value="Plasmid pl1WSM5005"/>
</dbReference>
<feature type="transmembrane region" description="Helical" evidence="1">
    <location>
        <begin position="152"/>
        <end position="170"/>
    </location>
</feature>
<dbReference type="KEGG" id="pspw:BJG93_28965"/>
<name>A0A1I9YRF8_9BURK</name>
<geneLocation type="plasmid" evidence="2 3">
    <name>pl1WSM5005</name>
</geneLocation>
<dbReference type="EMBL" id="CP017563">
    <property type="protein sequence ID" value="APA89529.1"/>
    <property type="molecule type" value="Genomic_DNA"/>
</dbReference>
<dbReference type="AlphaFoldDB" id="A0A1I9YRF8"/>
<feature type="transmembrane region" description="Helical" evidence="1">
    <location>
        <begin position="182"/>
        <end position="207"/>
    </location>
</feature>
<sequence length="316" mass="36110">MSEMVARQSTTWPRVYAWAVLGALFAFAQIRAYVAWIRSEDFRPVEMGADPLPESVKATIDHYQWVSVLILIPVAIWYVYGIVKSRRVDAVRLMMIGWLSAYWLDPWLDFLRPMFTYNAYALNYGCWCRFIPFWQSSHARIAEPILIDAPSYFYTFTGTAVVALWAMHAVRKRWPRAGNVRLALAGFAAIWMTMGLLDIAASRFMGFDAWPGAFQRVSFWGGHYYQFPVYEFLLFPSVFVASAFLLLNVDEDGYTAIERGVDRVGCHPAVRTALRVLAFIAFCNLLNLAYTSAMGVHAVYADPWPADMPSWLANNR</sequence>
<proteinExistence type="predicted"/>